<dbReference type="eggNOG" id="ENOG502SH5E">
    <property type="taxonomic scope" value="Eukaryota"/>
</dbReference>
<dbReference type="HOGENOM" id="CLU_049469_0_0_1"/>
<feature type="region of interest" description="Disordered" evidence="1">
    <location>
        <begin position="413"/>
        <end position="433"/>
    </location>
</feature>
<dbReference type="OMA" id="NAYREWK"/>
<organism evidence="2 3">
    <name type="scientific">Eutypa lata (strain UCR-EL1)</name>
    <name type="common">Grapevine dieback disease fungus</name>
    <name type="synonym">Eutypa armeniacae</name>
    <dbReference type="NCBI Taxonomy" id="1287681"/>
    <lineage>
        <taxon>Eukaryota</taxon>
        <taxon>Fungi</taxon>
        <taxon>Dikarya</taxon>
        <taxon>Ascomycota</taxon>
        <taxon>Pezizomycotina</taxon>
        <taxon>Sordariomycetes</taxon>
        <taxon>Xylariomycetidae</taxon>
        <taxon>Xylariales</taxon>
        <taxon>Diatrypaceae</taxon>
        <taxon>Eutypa</taxon>
    </lineage>
</organism>
<proteinExistence type="predicted"/>
<evidence type="ECO:0008006" key="4">
    <source>
        <dbReference type="Google" id="ProtNLM"/>
    </source>
</evidence>
<evidence type="ECO:0000313" key="2">
    <source>
        <dbReference type="EMBL" id="EMR67207.1"/>
    </source>
</evidence>
<sequence length="433" mass="49727">MKALHKRLLKCANNNNNNVHSLDLTVRLQGCSNWPDRWNFPFRLAGGERYPALTSLVLEGYRFNQSEWEDAKPPGRYDEILEWLNFGGLQKYVPLWLDTPVERRHLTNLELWLEAMDWSRLESLAIRKGVEDYFVDLAGPRLTGLKNLTVESGWKNDEAAIPRFLKALPDSVQLETLAWLDVTGYDGLTEVLERHCGSLKRLRLFSWVPTGSNALTKEQLDMLVEKCPSLEQISLVFDRNGAWPWERFATLSRMPSLASVEIWLELPNDGMRGVTNYMRRQPDQRHYGEQPYKEPRLSARSANQIFRFFQEQRRSQDLAPLQNLSFYIGDWSRPWDGPIYDPIWFEGVKSKYECTVIKGDGAPKGSDDQPCVLVDGGFSSGNSDYDLSDDIGDATISGYNEDMNSWSFVKQTFPSSTHTRDSRKPDSPISEVK</sequence>
<dbReference type="InterPro" id="IPR032675">
    <property type="entry name" value="LRR_dom_sf"/>
</dbReference>
<feature type="compositionally biased region" description="Basic and acidic residues" evidence="1">
    <location>
        <begin position="418"/>
        <end position="433"/>
    </location>
</feature>
<accession>M7SSJ2</accession>
<dbReference type="Gene3D" id="3.80.10.10">
    <property type="entry name" value="Ribonuclease Inhibitor"/>
    <property type="match status" value="1"/>
</dbReference>
<reference evidence="3" key="1">
    <citation type="journal article" date="2013" name="Genome Announc.">
        <title>Draft genome sequence of the grapevine dieback fungus Eutypa lata UCR-EL1.</title>
        <authorList>
            <person name="Blanco-Ulate B."/>
            <person name="Rolshausen P.E."/>
            <person name="Cantu D."/>
        </authorList>
    </citation>
    <scope>NUCLEOTIDE SEQUENCE [LARGE SCALE GENOMIC DNA]</scope>
    <source>
        <strain evidence="3">UCR-EL1</strain>
    </source>
</reference>
<dbReference type="EMBL" id="KB706486">
    <property type="protein sequence ID" value="EMR67207.1"/>
    <property type="molecule type" value="Genomic_DNA"/>
</dbReference>
<dbReference type="AlphaFoldDB" id="M7SSJ2"/>
<dbReference type="STRING" id="1287681.M7SSJ2"/>
<gene>
    <name evidence="2" type="ORF">UCREL1_5802</name>
</gene>
<evidence type="ECO:0000256" key="1">
    <source>
        <dbReference type="SAM" id="MobiDB-lite"/>
    </source>
</evidence>
<protein>
    <recommendedName>
        <fullName evidence="4">F-box domain protein</fullName>
    </recommendedName>
</protein>
<keyword evidence="3" id="KW-1185">Reference proteome</keyword>
<evidence type="ECO:0000313" key="3">
    <source>
        <dbReference type="Proteomes" id="UP000012174"/>
    </source>
</evidence>
<name>M7SSJ2_EUTLA</name>
<dbReference type="OrthoDB" id="3945550at2759"/>
<dbReference type="KEGG" id="ela:UCREL1_5802"/>
<dbReference type="Proteomes" id="UP000012174">
    <property type="component" value="Unassembled WGS sequence"/>
</dbReference>